<dbReference type="EMBL" id="KU726251">
    <property type="protein sequence ID" value="AMR59725.1"/>
    <property type="molecule type" value="Genomic_DNA"/>
</dbReference>
<reference evidence="1 2" key="1">
    <citation type="submission" date="2016-02" db="EMBL/GenBank/DDBJ databases">
        <title>Complete genome sequence of a polyvalent bacteriophage, SEGD1, simultaneously inhibiting both Salmonella enterica and Escherichia coli O157:H7.</title>
        <authorList>
            <person name="Fan J."/>
            <person name="Ma J."/>
        </authorList>
    </citation>
    <scope>NUCLEOTIDE SEQUENCE [LARGE SCALE GENOMIC DNA]</scope>
</reference>
<organism evidence="1 2">
    <name type="scientific">Enterobacteria phage SEGD1</name>
    <dbReference type="NCBI Taxonomy" id="1805456"/>
    <lineage>
        <taxon>Viruses</taxon>
        <taxon>Duplodnaviria</taxon>
        <taxon>Heunggongvirae</taxon>
        <taxon>Uroviricota</taxon>
        <taxon>Caudoviricetes</taxon>
        <taxon>Chimalliviridae</taxon>
        <taxon>Seoulvirus</taxon>
        <taxon>Seoulvirus SPN3US</taxon>
    </lineage>
</organism>
<accession>A0A142IID7</accession>
<gene>
    <name evidence="1" type="ORF">SEGD1_076</name>
</gene>
<evidence type="ECO:0000313" key="1">
    <source>
        <dbReference type="EMBL" id="AMR59725.1"/>
    </source>
</evidence>
<proteinExistence type="predicted"/>
<dbReference type="Proteomes" id="UP000223976">
    <property type="component" value="Segment"/>
</dbReference>
<protein>
    <submittedName>
        <fullName evidence="1">Uncharacterized protein</fullName>
    </submittedName>
</protein>
<name>A0A142IID7_9CAUD</name>
<sequence length="232" mass="26570">MVINLEKSRLVAPMFDGRGFMAAGFFVSECSVPFRENPEEPTNFYLSHDAVSAILQWVRMWELHLQGDDSLRMDYPQLNINGVVFTLYSIADYDYNELKNIHPSQATQIFDTIRQNFATGFTERKDLWEKANHPFGSYSAESFNVLGRRMEFDYDNAAVRYNYQIVNQPIPAPYASIELTMVKITDALLSVANTNTYPQAGYELGLKLGFGDQKLADLTRDQLREIAQRLIP</sequence>
<evidence type="ECO:0000313" key="2">
    <source>
        <dbReference type="Proteomes" id="UP000223976"/>
    </source>
</evidence>